<evidence type="ECO:0000313" key="1">
    <source>
        <dbReference type="EMBL" id="GFI41560.1"/>
    </source>
</evidence>
<name>A0A829ZAK1_9FIRM</name>
<evidence type="ECO:0000313" key="2">
    <source>
        <dbReference type="Proteomes" id="UP000490821"/>
    </source>
</evidence>
<dbReference type="EMBL" id="BLMI01000191">
    <property type="protein sequence ID" value="GFI41560.1"/>
    <property type="molecule type" value="Genomic_DNA"/>
</dbReference>
<comment type="caution">
    <text evidence="1">The sequence shown here is derived from an EMBL/GenBank/DDBJ whole genome shotgun (WGS) entry which is preliminary data.</text>
</comment>
<accession>A0A829ZAK1</accession>
<sequence>MNKISEGIKAKIDDEEEILVGDTKVCLYCMEKIAKDASRCPHYTSIIKKLMIIIKIKNVLGTVTSK</sequence>
<proteinExistence type="predicted"/>
<reference evidence="1 2" key="1">
    <citation type="journal article" date="2020" name="Microbiome">
        <title>Single-cell genomics of uncultured bacteria reveals dietary fiber responders in the mouse gut microbiota.</title>
        <authorList>
            <person name="Chijiiwa R."/>
            <person name="Hosokawa M."/>
            <person name="Kogawa M."/>
            <person name="Nishikawa Y."/>
            <person name="Ide K."/>
            <person name="Sakanashi C."/>
            <person name="Takahashi K."/>
            <person name="Takeyama H."/>
        </authorList>
    </citation>
    <scope>NUCLEOTIDE SEQUENCE [LARGE SCALE GENOMIC DNA]</scope>
    <source>
        <strain evidence="1">IMSAGC_017</strain>
    </source>
</reference>
<dbReference type="RefSeq" id="WP_228762412.1">
    <property type="nucleotide sequence ID" value="NZ_BLMI01000191.1"/>
</dbReference>
<dbReference type="Proteomes" id="UP000490821">
    <property type="component" value="Unassembled WGS sequence"/>
</dbReference>
<protein>
    <submittedName>
        <fullName evidence="1">Uncharacterized protein</fullName>
    </submittedName>
</protein>
<organism evidence="1 2">
    <name type="scientific">Thomasclavelia cocleata</name>
    <dbReference type="NCBI Taxonomy" id="69824"/>
    <lineage>
        <taxon>Bacteria</taxon>
        <taxon>Bacillati</taxon>
        <taxon>Bacillota</taxon>
        <taxon>Erysipelotrichia</taxon>
        <taxon>Erysipelotrichales</taxon>
        <taxon>Coprobacillaceae</taxon>
        <taxon>Thomasclavelia</taxon>
    </lineage>
</organism>
<dbReference type="AlphaFoldDB" id="A0A829ZAK1"/>
<gene>
    <name evidence="1" type="ORF">IMSAGC017_01605</name>
</gene>